<dbReference type="OrthoDB" id="10621872at2759"/>
<evidence type="ECO:0000313" key="2">
    <source>
        <dbReference type="EMBL" id="KAA8914940.1"/>
    </source>
</evidence>
<sequence length="190" mass="20483">MVSVKYVLLAAGSLSQVYAQGGFIMNQGSRMAVDFFVSGCSDNVPEARASSEAGHVASVVFNHPAFQQVVNDAVAAFPGGINKGKIKQLVQEADKAFTQFSNDQAYKPLTGYVKSVGKDFDTSKLVAMAKSHAQPLMSRYSGEVNNFFADPDGKAIGSTVSSMGHHIASDFGYEQLWNKEMKDFPPKSKK</sequence>
<keyword evidence="1" id="KW-0732">Signal</keyword>
<dbReference type="VEuPathDB" id="FungiDB:TRICI_002776"/>
<gene>
    <name evidence="2" type="ORF">TRICI_002776</name>
</gene>
<feature type="chain" id="PRO_5024849526" evidence="1">
    <location>
        <begin position="20"/>
        <end position="190"/>
    </location>
</feature>
<evidence type="ECO:0000256" key="1">
    <source>
        <dbReference type="SAM" id="SignalP"/>
    </source>
</evidence>
<dbReference type="Proteomes" id="UP000761534">
    <property type="component" value="Unassembled WGS sequence"/>
</dbReference>
<dbReference type="EMBL" id="SWFS01000189">
    <property type="protein sequence ID" value="KAA8914940.1"/>
    <property type="molecule type" value="Genomic_DNA"/>
</dbReference>
<evidence type="ECO:0000313" key="3">
    <source>
        <dbReference type="Proteomes" id="UP000761534"/>
    </source>
</evidence>
<dbReference type="AlphaFoldDB" id="A0A642V4Y9"/>
<reference evidence="2" key="1">
    <citation type="journal article" date="2019" name="G3 (Bethesda)">
        <title>Genome Assemblies of Two Rare Opportunistic Yeast Pathogens: Diutina rugosa (syn. Candida rugosa) and Trichomonascus ciferrii (syn. Candida ciferrii).</title>
        <authorList>
            <person name="Mixao V."/>
            <person name="Saus E."/>
            <person name="Hansen A.P."/>
            <person name="Lass-Florl C."/>
            <person name="Gabaldon T."/>
        </authorList>
    </citation>
    <scope>NUCLEOTIDE SEQUENCE</scope>
    <source>
        <strain evidence="2">CBS 4856</strain>
    </source>
</reference>
<proteinExistence type="predicted"/>
<organism evidence="2 3">
    <name type="scientific">Trichomonascus ciferrii</name>
    <dbReference type="NCBI Taxonomy" id="44093"/>
    <lineage>
        <taxon>Eukaryota</taxon>
        <taxon>Fungi</taxon>
        <taxon>Dikarya</taxon>
        <taxon>Ascomycota</taxon>
        <taxon>Saccharomycotina</taxon>
        <taxon>Dipodascomycetes</taxon>
        <taxon>Dipodascales</taxon>
        <taxon>Trichomonascaceae</taxon>
        <taxon>Trichomonascus</taxon>
        <taxon>Trichomonascus ciferrii complex</taxon>
    </lineage>
</organism>
<comment type="caution">
    <text evidence="2">The sequence shown here is derived from an EMBL/GenBank/DDBJ whole genome shotgun (WGS) entry which is preliminary data.</text>
</comment>
<name>A0A642V4Y9_9ASCO</name>
<feature type="signal peptide" evidence="1">
    <location>
        <begin position="1"/>
        <end position="19"/>
    </location>
</feature>
<protein>
    <submittedName>
        <fullName evidence="2">Uncharacterized protein</fullName>
    </submittedName>
</protein>
<accession>A0A642V4Y9</accession>
<keyword evidence="3" id="KW-1185">Reference proteome</keyword>